<dbReference type="AlphaFoldDB" id="A0A5C5Y6V5"/>
<gene>
    <name evidence="1" type="ORF">Pan14r_23120</name>
</gene>
<dbReference type="EMBL" id="SJPL01000001">
    <property type="protein sequence ID" value="TWT70015.1"/>
    <property type="molecule type" value="Genomic_DNA"/>
</dbReference>
<evidence type="ECO:0000313" key="1">
    <source>
        <dbReference type="EMBL" id="TWT70015.1"/>
    </source>
</evidence>
<organism evidence="1 2">
    <name type="scientific">Crateriforma conspicua</name>
    <dbReference type="NCBI Taxonomy" id="2527996"/>
    <lineage>
        <taxon>Bacteria</taxon>
        <taxon>Pseudomonadati</taxon>
        <taxon>Planctomycetota</taxon>
        <taxon>Planctomycetia</taxon>
        <taxon>Planctomycetales</taxon>
        <taxon>Planctomycetaceae</taxon>
        <taxon>Crateriforma</taxon>
    </lineage>
</organism>
<evidence type="ECO:0000313" key="2">
    <source>
        <dbReference type="Proteomes" id="UP000317238"/>
    </source>
</evidence>
<accession>A0A5C5Y6V5</accession>
<dbReference type="Proteomes" id="UP000317238">
    <property type="component" value="Unassembled WGS sequence"/>
</dbReference>
<proteinExistence type="predicted"/>
<sequence length="212" mass="23720">MAKYKPEAEGALYKRESVPLDRDGLVAYAEALRSEEAADCVEEMAMFAEQVIQAFWDADIARNPHTWLPCKDGERVGFSRDAPELVKDAFDLLTRSIEIRSLVVRATNTQGDRATCVRWLVSRSVAAGNLLERMLVRLSGAESLFAAEEKRDAGRIKGGKPKFSNAEVQHFIDVAKKRFPDANKSLLIEKAAKMPGSPGKTTFWERQKSLKF</sequence>
<reference evidence="1 2" key="1">
    <citation type="submission" date="2019-02" db="EMBL/GenBank/DDBJ databases">
        <title>Deep-cultivation of Planctomycetes and their phenomic and genomic characterization uncovers novel biology.</title>
        <authorList>
            <person name="Wiegand S."/>
            <person name="Jogler M."/>
            <person name="Boedeker C."/>
            <person name="Pinto D."/>
            <person name="Vollmers J."/>
            <person name="Rivas-Marin E."/>
            <person name="Kohn T."/>
            <person name="Peeters S.H."/>
            <person name="Heuer A."/>
            <person name="Rast P."/>
            <person name="Oberbeckmann S."/>
            <person name="Bunk B."/>
            <person name="Jeske O."/>
            <person name="Meyerdierks A."/>
            <person name="Storesund J.E."/>
            <person name="Kallscheuer N."/>
            <person name="Luecker S."/>
            <person name="Lage O.M."/>
            <person name="Pohl T."/>
            <person name="Merkel B.J."/>
            <person name="Hornburger P."/>
            <person name="Mueller R.-W."/>
            <person name="Bruemmer F."/>
            <person name="Labrenz M."/>
            <person name="Spormann A.M."/>
            <person name="Op Den Camp H."/>
            <person name="Overmann J."/>
            <person name="Amann R."/>
            <person name="Jetten M.S.M."/>
            <person name="Mascher T."/>
            <person name="Medema M.H."/>
            <person name="Devos D.P."/>
            <person name="Kaster A.-K."/>
            <person name="Ovreas L."/>
            <person name="Rohde M."/>
            <person name="Galperin M.Y."/>
            <person name="Jogler C."/>
        </authorList>
    </citation>
    <scope>NUCLEOTIDE SEQUENCE [LARGE SCALE GENOMIC DNA]</scope>
    <source>
        <strain evidence="1 2">Pan14r</strain>
    </source>
</reference>
<comment type="caution">
    <text evidence="1">The sequence shown here is derived from an EMBL/GenBank/DDBJ whole genome shotgun (WGS) entry which is preliminary data.</text>
</comment>
<keyword evidence="2" id="KW-1185">Reference proteome</keyword>
<protein>
    <submittedName>
        <fullName evidence="1">Uncharacterized protein</fullName>
    </submittedName>
</protein>
<name>A0A5C5Y6V5_9PLAN</name>